<dbReference type="EC" id="1.5.3.1" evidence="2"/>
<keyword evidence="3" id="KW-1185">Reference proteome</keyword>
<gene>
    <name evidence="2" type="ORF">ABID16_002897</name>
</gene>
<accession>A0ABV2J1C6</accession>
<dbReference type="InterPro" id="IPR027266">
    <property type="entry name" value="TrmE/GcvT-like"/>
</dbReference>
<sequence>MLEAQATRTLPQKLTVSGSGAASVTPLKPMTRLSLRAAEDAVAALSAALGLDLPTRPLTSSDKDGRVAFWLGPDEWLLIDANGTDMMALCAGVKELHSATDVSHRNTAFEVKGTQAAAAINAGCPLDLRENAFPVGKCARTVLGKIEVIVWKKSADTFHVECWRSFSAYALGMLNEGASDVTA</sequence>
<dbReference type="Proteomes" id="UP001549047">
    <property type="component" value="Unassembled WGS sequence"/>
</dbReference>
<dbReference type="SUPFAM" id="SSF103025">
    <property type="entry name" value="Folate-binding domain"/>
    <property type="match status" value="1"/>
</dbReference>
<organism evidence="2 3">
    <name type="scientific">Rhizobium aquaticum</name>
    <dbReference type="NCBI Taxonomy" id="1549636"/>
    <lineage>
        <taxon>Bacteria</taxon>
        <taxon>Pseudomonadati</taxon>
        <taxon>Pseudomonadota</taxon>
        <taxon>Alphaproteobacteria</taxon>
        <taxon>Hyphomicrobiales</taxon>
        <taxon>Rhizobiaceae</taxon>
        <taxon>Rhizobium/Agrobacterium group</taxon>
        <taxon>Rhizobium</taxon>
    </lineage>
</organism>
<dbReference type="Gene3D" id="3.30.70.1520">
    <property type="entry name" value="Heterotetrameric sarcosine oxidase"/>
    <property type="match status" value="1"/>
</dbReference>
<dbReference type="NCBIfam" id="TIGR01375">
    <property type="entry name" value="soxG"/>
    <property type="match status" value="1"/>
</dbReference>
<comment type="caution">
    <text evidence="2">The sequence shown here is derived from an EMBL/GenBank/DDBJ whole genome shotgun (WGS) entry which is preliminary data.</text>
</comment>
<dbReference type="Pfam" id="PF04268">
    <property type="entry name" value="SoxG"/>
    <property type="match status" value="1"/>
</dbReference>
<feature type="compositionally biased region" description="Polar residues" evidence="1">
    <location>
        <begin position="1"/>
        <end position="22"/>
    </location>
</feature>
<dbReference type="EMBL" id="JBEPMB010000004">
    <property type="protein sequence ID" value="MET3614560.1"/>
    <property type="molecule type" value="Genomic_DNA"/>
</dbReference>
<evidence type="ECO:0000256" key="1">
    <source>
        <dbReference type="SAM" id="MobiDB-lite"/>
    </source>
</evidence>
<dbReference type="GO" id="GO:0008115">
    <property type="term" value="F:sarcosine oxidase activity"/>
    <property type="evidence" value="ECO:0007669"/>
    <property type="project" value="UniProtKB-EC"/>
</dbReference>
<protein>
    <submittedName>
        <fullName evidence="2">Sarcosine oxidase subunit gamma</fullName>
        <ecNumber evidence="2">1.5.3.1</ecNumber>
    </submittedName>
</protein>
<dbReference type="Gene3D" id="3.30.1360.120">
    <property type="entry name" value="Probable tRNA modification gtpase trme, domain 1"/>
    <property type="match status" value="1"/>
</dbReference>
<feature type="region of interest" description="Disordered" evidence="1">
    <location>
        <begin position="1"/>
        <end position="23"/>
    </location>
</feature>
<dbReference type="InterPro" id="IPR006280">
    <property type="entry name" value="SoxG_het"/>
</dbReference>
<evidence type="ECO:0000313" key="3">
    <source>
        <dbReference type="Proteomes" id="UP001549047"/>
    </source>
</evidence>
<proteinExistence type="predicted"/>
<name>A0ABV2J1C6_9HYPH</name>
<evidence type="ECO:0000313" key="2">
    <source>
        <dbReference type="EMBL" id="MET3614560.1"/>
    </source>
</evidence>
<dbReference type="InterPro" id="IPR007375">
    <property type="entry name" value="SoxG"/>
</dbReference>
<keyword evidence="2" id="KW-0560">Oxidoreductase</keyword>
<reference evidence="2 3" key="1">
    <citation type="submission" date="2024-06" db="EMBL/GenBank/DDBJ databases">
        <title>Genomic Encyclopedia of Type Strains, Phase IV (KMG-IV): sequencing the most valuable type-strain genomes for metagenomic binning, comparative biology and taxonomic classification.</title>
        <authorList>
            <person name="Goeker M."/>
        </authorList>
    </citation>
    <scope>NUCLEOTIDE SEQUENCE [LARGE SCALE GENOMIC DNA]</scope>
    <source>
        <strain evidence="2 3">DSM 29780</strain>
    </source>
</reference>
<dbReference type="RefSeq" id="WP_354557056.1">
    <property type="nucleotide sequence ID" value="NZ_JBEPMB010000004.1"/>
</dbReference>